<dbReference type="Proteomes" id="UP001210678">
    <property type="component" value="Unassembled WGS sequence"/>
</dbReference>
<protein>
    <submittedName>
        <fullName evidence="2">GNAT family N-acetyltransferase</fullName>
        <ecNumber evidence="2">2.3.1.-</ecNumber>
    </submittedName>
</protein>
<dbReference type="InterPro" id="IPR000182">
    <property type="entry name" value="GNAT_dom"/>
</dbReference>
<dbReference type="Pfam" id="PF13673">
    <property type="entry name" value="Acetyltransf_10"/>
    <property type="match status" value="1"/>
</dbReference>
<dbReference type="PANTHER" id="PTHR13355">
    <property type="entry name" value="GLUCOSAMINE 6-PHOSPHATE N-ACETYLTRANSFERASE"/>
    <property type="match status" value="1"/>
</dbReference>
<keyword evidence="2" id="KW-0808">Transferase</keyword>
<keyword evidence="3" id="KW-1185">Reference proteome</keyword>
<dbReference type="InterPro" id="IPR039143">
    <property type="entry name" value="GNPNAT1-like"/>
</dbReference>
<sequence length="141" mass="16021">MEQIFCGAINQDNEKQIRHIRNSVFTYEQGVDPDIDFDGQDAIAIHTIIFVHNAAVATGRILKDGHIGRVAVLKPYRSFGLGTKVITALQEYASKNNYPRIYLGSQLHAEPFYTKLGFKRFGQQYTEANIEHISMQKYLAD</sequence>
<dbReference type="PANTHER" id="PTHR13355:SF11">
    <property type="entry name" value="GLUCOSAMINE 6-PHOSPHATE N-ACETYLTRANSFERASE"/>
    <property type="match status" value="1"/>
</dbReference>
<evidence type="ECO:0000313" key="3">
    <source>
        <dbReference type="Proteomes" id="UP001210678"/>
    </source>
</evidence>
<evidence type="ECO:0000313" key="2">
    <source>
        <dbReference type="EMBL" id="MDB1123836.1"/>
    </source>
</evidence>
<organism evidence="2 3">
    <name type="scientific">Vibrio algarum</name>
    <dbReference type="NCBI Taxonomy" id="3020714"/>
    <lineage>
        <taxon>Bacteria</taxon>
        <taxon>Pseudomonadati</taxon>
        <taxon>Pseudomonadota</taxon>
        <taxon>Gammaproteobacteria</taxon>
        <taxon>Vibrionales</taxon>
        <taxon>Vibrionaceae</taxon>
        <taxon>Vibrio</taxon>
    </lineage>
</organism>
<dbReference type="GO" id="GO:0016746">
    <property type="term" value="F:acyltransferase activity"/>
    <property type="evidence" value="ECO:0007669"/>
    <property type="project" value="UniProtKB-KW"/>
</dbReference>
<dbReference type="RefSeq" id="WP_272135528.1">
    <property type="nucleotide sequence ID" value="NZ_JAQLOI010000001.1"/>
</dbReference>
<feature type="domain" description="N-acetyltransferase" evidence="1">
    <location>
        <begin position="4"/>
        <end position="140"/>
    </location>
</feature>
<dbReference type="CDD" id="cd04301">
    <property type="entry name" value="NAT_SF"/>
    <property type="match status" value="1"/>
</dbReference>
<keyword evidence="2" id="KW-0012">Acyltransferase</keyword>
<dbReference type="EC" id="2.3.1.-" evidence="2"/>
<reference evidence="2 3" key="1">
    <citation type="submission" date="2023-01" db="EMBL/GenBank/DDBJ databases">
        <title>Vibrio sp. KJ40-1 sp.nov, isolated from marine algae.</title>
        <authorList>
            <person name="Butt M."/>
            <person name="Kim J.M.J."/>
            <person name="Jeon C.O.C."/>
        </authorList>
    </citation>
    <scope>NUCLEOTIDE SEQUENCE [LARGE SCALE GENOMIC DNA]</scope>
    <source>
        <strain evidence="2 3">KJ40-1</strain>
    </source>
</reference>
<dbReference type="InterPro" id="IPR016181">
    <property type="entry name" value="Acyl_CoA_acyltransferase"/>
</dbReference>
<name>A0ABT4YQJ8_9VIBR</name>
<dbReference type="PROSITE" id="PS51186">
    <property type="entry name" value="GNAT"/>
    <property type="match status" value="1"/>
</dbReference>
<proteinExistence type="predicted"/>
<dbReference type="SUPFAM" id="SSF55729">
    <property type="entry name" value="Acyl-CoA N-acyltransferases (Nat)"/>
    <property type="match status" value="1"/>
</dbReference>
<dbReference type="EMBL" id="JAQLOI010000001">
    <property type="protein sequence ID" value="MDB1123836.1"/>
    <property type="molecule type" value="Genomic_DNA"/>
</dbReference>
<evidence type="ECO:0000259" key="1">
    <source>
        <dbReference type="PROSITE" id="PS51186"/>
    </source>
</evidence>
<gene>
    <name evidence="2" type="ORF">PGX00_09285</name>
</gene>
<dbReference type="Gene3D" id="3.40.630.30">
    <property type="match status" value="1"/>
</dbReference>
<accession>A0ABT4YQJ8</accession>
<comment type="caution">
    <text evidence="2">The sequence shown here is derived from an EMBL/GenBank/DDBJ whole genome shotgun (WGS) entry which is preliminary data.</text>
</comment>